<feature type="region of interest" description="Disordered" evidence="4">
    <location>
        <begin position="141"/>
        <end position="176"/>
    </location>
</feature>
<feature type="domain" description="FLYWCH-type" evidence="5">
    <location>
        <begin position="239"/>
        <end position="297"/>
    </location>
</feature>
<keyword evidence="7" id="KW-1185">Reference proteome</keyword>
<reference evidence="6 7" key="1">
    <citation type="journal article" date="2011" name="Cell">
        <title>The monarch butterfly genome yields insights into long-distance migration.</title>
        <authorList>
            <person name="Zhan S."/>
            <person name="Merlin C."/>
            <person name="Boore J.L."/>
            <person name="Reppert S.M."/>
        </authorList>
    </citation>
    <scope>NUCLEOTIDE SEQUENCE [LARGE SCALE GENOMIC DNA]</scope>
    <source>
        <strain evidence="6">F-2</strain>
    </source>
</reference>
<dbReference type="Proteomes" id="UP000007151">
    <property type="component" value="Unassembled WGS sequence"/>
</dbReference>
<name>A0A212EXQ4_DANPL</name>
<feature type="domain" description="FLYWCH-type" evidence="5">
    <location>
        <begin position="2"/>
        <end position="61"/>
    </location>
</feature>
<feature type="region of interest" description="Disordered" evidence="4">
    <location>
        <begin position="379"/>
        <end position="398"/>
    </location>
</feature>
<dbReference type="KEGG" id="dpl:KGM_208270"/>
<evidence type="ECO:0000313" key="7">
    <source>
        <dbReference type="Proteomes" id="UP000007151"/>
    </source>
</evidence>
<dbReference type="Gene3D" id="2.20.25.240">
    <property type="match status" value="4"/>
</dbReference>
<proteinExistence type="predicted"/>
<keyword evidence="1" id="KW-0479">Metal-binding</keyword>
<evidence type="ECO:0000256" key="1">
    <source>
        <dbReference type="ARBA" id="ARBA00022723"/>
    </source>
</evidence>
<dbReference type="EMBL" id="AGBW02011697">
    <property type="protein sequence ID" value="OWR46278.1"/>
    <property type="molecule type" value="Genomic_DNA"/>
</dbReference>
<evidence type="ECO:0000256" key="2">
    <source>
        <dbReference type="ARBA" id="ARBA00022771"/>
    </source>
</evidence>
<keyword evidence="2" id="KW-0863">Zinc-finger</keyword>
<protein>
    <recommendedName>
        <fullName evidence="5">FLYWCH-type domain-containing protein</fullName>
    </recommendedName>
</protein>
<evidence type="ECO:0000256" key="4">
    <source>
        <dbReference type="SAM" id="MobiDB-lite"/>
    </source>
</evidence>
<dbReference type="GO" id="GO:0008270">
    <property type="term" value="F:zinc ion binding"/>
    <property type="evidence" value="ECO:0007669"/>
    <property type="project" value="UniProtKB-KW"/>
</dbReference>
<dbReference type="Pfam" id="PF04500">
    <property type="entry name" value="FLYWCH"/>
    <property type="match status" value="3"/>
</dbReference>
<evidence type="ECO:0000256" key="3">
    <source>
        <dbReference type="ARBA" id="ARBA00022833"/>
    </source>
</evidence>
<dbReference type="AlphaFoldDB" id="A0A212EXQ4"/>
<feature type="domain" description="FLYWCH-type" evidence="5">
    <location>
        <begin position="82"/>
        <end position="143"/>
    </location>
</feature>
<dbReference type="InterPro" id="IPR007588">
    <property type="entry name" value="Znf_FLYWCH"/>
</dbReference>
<evidence type="ECO:0000259" key="5">
    <source>
        <dbReference type="Pfam" id="PF04500"/>
    </source>
</evidence>
<feature type="compositionally biased region" description="Polar residues" evidence="4">
    <location>
        <begin position="421"/>
        <end position="433"/>
    </location>
</feature>
<organism evidence="6 7">
    <name type="scientific">Danaus plexippus plexippus</name>
    <dbReference type="NCBI Taxonomy" id="278856"/>
    <lineage>
        <taxon>Eukaryota</taxon>
        <taxon>Metazoa</taxon>
        <taxon>Ecdysozoa</taxon>
        <taxon>Arthropoda</taxon>
        <taxon>Hexapoda</taxon>
        <taxon>Insecta</taxon>
        <taxon>Pterygota</taxon>
        <taxon>Neoptera</taxon>
        <taxon>Endopterygota</taxon>
        <taxon>Lepidoptera</taxon>
        <taxon>Glossata</taxon>
        <taxon>Ditrysia</taxon>
        <taxon>Papilionoidea</taxon>
        <taxon>Nymphalidae</taxon>
        <taxon>Danainae</taxon>
        <taxon>Danaini</taxon>
        <taxon>Danaina</taxon>
        <taxon>Danaus</taxon>
        <taxon>Danaus</taxon>
    </lineage>
</organism>
<comment type="caution">
    <text evidence="6">The sequence shown here is derived from an EMBL/GenBank/DDBJ whole genome shotgun (WGS) entry which is preliminary data.</text>
</comment>
<accession>A0A212EXQ4</accession>
<sequence length="495" mass="57546">MVKGRTGKDLLMLNGYTYYQHKLLKDGYRWSCTQMGSRSCRGFLHVTNDMLVIRAQTDHTHPPSTYFLENRKRQKKDVFEFYLRPNGRINLRLNNFTFYKHLKARSNAHRWSCTAYGSKWKCKAHLIITDKLEVLKANVSHSHPPSVKKDTRTPNNPSYRLWNGTGNKENTRQTPHLPEPPSLTPLHDYLIAHSFRIAFLSKKQVPKRRTGVFQLDNTTDATVPGARNSVQNPGTLIKYTNGRQLYLLQGYTFKRNSVIRKGTATRWICSQHHKCPVYVHLDKEFRVIHLPPLCHTHEPPKLLRVKTGLREFDNGRKRYCLGGYTFYKHKPILRGDASRWLCTRRQCPVYLHLDSDLNLLYRPSREHPHPPVCIYRNASERDDEATTSTSTGLRGPRRKTAQYYRDYRARKRAEQEKESLYRTSYPSTTANSFRRTRKTNAEYQREYRARQKAKRNNMLIDSLAVLPPTSTGGLTSSHQSTIVDQLTTTGLVLGL</sequence>
<feature type="region of interest" description="Disordered" evidence="4">
    <location>
        <begin position="414"/>
        <end position="433"/>
    </location>
</feature>
<gene>
    <name evidence="6" type="ORF">KGM_208270</name>
</gene>
<evidence type="ECO:0000313" key="6">
    <source>
        <dbReference type="EMBL" id="OWR46278.1"/>
    </source>
</evidence>
<feature type="compositionally biased region" description="Polar residues" evidence="4">
    <location>
        <begin position="153"/>
        <end position="174"/>
    </location>
</feature>
<dbReference type="InParanoid" id="A0A212EXQ4"/>
<keyword evidence="3" id="KW-0862">Zinc</keyword>
<dbReference type="eggNOG" id="ENOG502T7F1">
    <property type="taxonomic scope" value="Eukaryota"/>
</dbReference>